<feature type="compositionally biased region" description="Polar residues" evidence="4">
    <location>
        <begin position="109"/>
        <end position="126"/>
    </location>
</feature>
<dbReference type="Gene3D" id="1.10.10.10">
    <property type="entry name" value="Winged helix-like DNA-binding domain superfamily/Winged helix DNA-binding domain"/>
    <property type="match status" value="1"/>
</dbReference>
<dbReference type="PRINTS" id="PR00454">
    <property type="entry name" value="ETSDOMAIN"/>
</dbReference>
<dbReference type="SMART" id="SM00413">
    <property type="entry name" value="ETS"/>
    <property type="match status" value="1"/>
</dbReference>
<dbReference type="SUPFAM" id="SSF46785">
    <property type="entry name" value="Winged helix' DNA-binding domain"/>
    <property type="match status" value="1"/>
</dbReference>
<name>A0AAD8CAR6_BIOPF</name>
<comment type="subcellular location">
    <subcellularLocation>
        <location evidence="3">Nucleus</location>
    </subcellularLocation>
</comment>
<dbReference type="PROSITE" id="PS50061">
    <property type="entry name" value="ETS_DOMAIN_3"/>
    <property type="match status" value="1"/>
</dbReference>
<dbReference type="EMBL" id="JASAOG010000005">
    <property type="protein sequence ID" value="KAK0068580.1"/>
    <property type="molecule type" value="Genomic_DNA"/>
</dbReference>
<dbReference type="InterPro" id="IPR036388">
    <property type="entry name" value="WH-like_DNA-bd_sf"/>
</dbReference>
<proteinExistence type="inferred from homology"/>
<evidence type="ECO:0000256" key="2">
    <source>
        <dbReference type="ARBA" id="ARBA00023125"/>
    </source>
</evidence>
<feature type="region of interest" description="Disordered" evidence="4">
    <location>
        <begin position="297"/>
        <end position="323"/>
    </location>
</feature>
<evidence type="ECO:0000313" key="7">
    <source>
        <dbReference type="Proteomes" id="UP001233172"/>
    </source>
</evidence>
<evidence type="ECO:0000256" key="1">
    <source>
        <dbReference type="ARBA" id="ARBA00005562"/>
    </source>
</evidence>
<dbReference type="InterPro" id="IPR046328">
    <property type="entry name" value="ETS_fam"/>
</dbReference>
<comment type="similarity">
    <text evidence="1 3">Belongs to the ETS family.</text>
</comment>
<protein>
    <submittedName>
        <fullName evidence="6">Myb-like protein I</fullName>
    </submittedName>
</protein>
<dbReference type="InterPro" id="IPR000418">
    <property type="entry name" value="Ets_dom"/>
</dbReference>
<keyword evidence="7" id="KW-1185">Reference proteome</keyword>
<feature type="compositionally biased region" description="Basic and acidic residues" evidence="4">
    <location>
        <begin position="364"/>
        <end position="374"/>
    </location>
</feature>
<dbReference type="PANTHER" id="PTHR11849:SF190">
    <property type="entry name" value="ETS-DOMAIN PROTEIN"/>
    <property type="match status" value="1"/>
</dbReference>
<dbReference type="AlphaFoldDB" id="A0AAD8CAR6"/>
<feature type="compositionally biased region" description="Low complexity" evidence="4">
    <location>
        <begin position="74"/>
        <end position="86"/>
    </location>
</feature>
<comment type="caution">
    <text evidence="6">The sequence shown here is derived from an EMBL/GenBank/DDBJ whole genome shotgun (WGS) entry which is preliminary data.</text>
</comment>
<dbReference type="GO" id="GO:0030154">
    <property type="term" value="P:cell differentiation"/>
    <property type="evidence" value="ECO:0007669"/>
    <property type="project" value="TreeGrafter"/>
</dbReference>
<organism evidence="6 7">
    <name type="scientific">Biomphalaria pfeifferi</name>
    <name type="common">Bloodfluke planorb</name>
    <name type="synonym">Freshwater snail</name>
    <dbReference type="NCBI Taxonomy" id="112525"/>
    <lineage>
        <taxon>Eukaryota</taxon>
        <taxon>Metazoa</taxon>
        <taxon>Spiralia</taxon>
        <taxon>Lophotrochozoa</taxon>
        <taxon>Mollusca</taxon>
        <taxon>Gastropoda</taxon>
        <taxon>Heterobranchia</taxon>
        <taxon>Euthyneura</taxon>
        <taxon>Panpulmonata</taxon>
        <taxon>Hygrophila</taxon>
        <taxon>Lymnaeoidea</taxon>
        <taxon>Planorbidae</taxon>
        <taxon>Biomphalaria</taxon>
    </lineage>
</organism>
<gene>
    <name evidence="6" type="ORF">Bpfe_002515</name>
</gene>
<feature type="region of interest" description="Disordered" evidence="4">
    <location>
        <begin position="74"/>
        <end position="102"/>
    </location>
</feature>
<feature type="region of interest" description="Disordered" evidence="4">
    <location>
        <begin position="205"/>
        <end position="228"/>
    </location>
</feature>
<reference evidence="6" key="2">
    <citation type="submission" date="2023-04" db="EMBL/GenBank/DDBJ databases">
        <authorList>
            <person name="Bu L."/>
            <person name="Lu L."/>
            <person name="Laidemitt M.R."/>
            <person name="Zhang S.M."/>
            <person name="Mutuku M."/>
            <person name="Mkoji G."/>
            <person name="Steinauer M."/>
            <person name="Loker E.S."/>
        </authorList>
    </citation>
    <scope>NUCLEOTIDE SEQUENCE</scope>
    <source>
        <strain evidence="6">KasaAsao</strain>
        <tissue evidence="6">Whole Snail</tissue>
    </source>
</reference>
<dbReference type="Pfam" id="PF00178">
    <property type="entry name" value="Ets"/>
    <property type="match status" value="1"/>
</dbReference>
<keyword evidence="2 3" id="KW-0238">DNA-binding</keyword>
<feature type="region of interest" description="Disordered" evidence="4">
    <location>
        <begin position="107"/>
        <end position="126"/>
    </location>
</feature>
<reference evidence="6" key="1">
    <citation type="journal article" date="2023" name="PLoS Negl. Trop. Dis.">
        <title>A genome sequence for Biomphalaria pfeifferi, the major vector snail for the human-infecting parasite Schistosoma mansoni.</title>
        <authorList>
            <person name="Bu L."/>
            <person name="Lu L."/>
            <person name="Laidemitt M.R."/>
            <person name="Zhang S.M."/>
            <person name="Mutuku M."/>
            <person name="Mkoji G."/>
            <person name="Steinauer M."/>
            <person name="Loker E.S."/>
        </authorList>
    </citation>
    <scope>NUCLEOTIDE SEQUENCE</scope>
    <source>
        <strain evidence="6">KasaAsao</strain>
    </source>
</reference>
<dbReference type="GO" id="GO:0000981">
    <property type="term" value="F:DNA-binding transcription factor activity, RNA polymerase II-specific"/>
    <property type="evidence" value="ECO:0007669"/>
    <property type="project" value="TreeGrafter"/>
</dbReference>
<evidence type="ECO:0000259" key="5">
    <source>
        <dbReference type="PROSITE" id="PS50061"/>
    </source>
</evidence>
<feature type="non-terminal residue" evidence="6">
    <location>
        <position position="482"/>
    </location>
</feature>
<dbReference type="GO" id="GO:0043565">
    <property type="term" value="F:sequence-specific DNA binding"/>
    <property type="evidence" value="ECO:0007669"/>
    <property type="project" value="InterPro"/>
</dbReference>
<dbReference type="GO" id="GO:0005634">
    <property type="term" value="C:nucleus"/>
    <property type="evidence" value="ECO:0007669"/>
    <property type="project" value="UniProtKB-SubCell"/>
</dbReference>
<feature type="compositionally biased region" description="Polar residues" evidence="4">
    <location>
        <begin position="87"/>
        <end position="99"/>
    </location>
</feature>
<evidence type="ECO:0000256" key="3">
    <source>
        <dbReference type="RuleBase" id="RU004019"/>
    </source>
</evidence>
<accession>A0AAD8CAR6</accession>
<keyword evidence="3" id="KW-0539">Nucleus</keyword>
<evidence type="ECO:0000256" key="4">
    <source>
        <dbReference type="SAM" id="MobiDB-lite"/>
    </source>
</evidence>
<evidence type="ECO:0000313" key="6">
    <source>
        <dbReference type="EMBL" id="KAK0068580.1"/>
    </source>
</evidence>
<feature type="domain" description="ETS" evidence="5">
    <location>
        <begin position="388"/>
        <end position="475"/>
    </location>
</feature>
<feature type="region of interest" description="Disordered" evidence="4">
    <location>
        <begin position="346"/>
        <end position="382"/>
    </location>
</feature>
<dbReference type="InterPro" id="IPR036390">
    <property type="entry name" value="WH_DNA-bd_sf"/>
</dbReference>
<sequence length="482" mass="55015">IETKPLHNTLLRSSIATSNFNYQTSVDASVFHEHSYINQSSESQDFLFQEPPCKRGNTVSPLFPVTYRDHHRSASSSSCSGSDFLSPVQSSPPTSSCSQEPFFAYPGSHPSTKQRSQGSYPRQFSNTERQNCCPGTSLFTDKCSLSSLSDDLCADLADIDIEFSHTAMNNEQLLPSIDTFCPSQYIQPYDDPFQQQSLLEISDNISDSGVSRSDSRSSDEEEPSPYINLTSFSDFYPDEYYNNSDFHTENGCNMCSCCPEPLDLRIDSKKSPSNHILYNNNYPEVYDSPFEFGSFPPTTYIPRYQDQQQNSPPSEDDGFYEDCPPSIPDAASLPLFDQLQKSETRCASERRRISTSSNKKKHITRDSPCLEKERRKPGRKPGQVSNVLHLWEFMRDLLRSPNNQGIIEWISKPEGVFRVVNSSEVARLWGEKKKNKKKMTYEKLSRSLRYSRLEGYFSDLPKDKNYPKKLCFKFGPKSNNWH</sequence>
<dbReference type="PANTHER" id="PTHR11849">
    <property type="entry name" value="ETS"/>
    <property type="match status" value="1"/>
</dbReference>
<dbReference type="Proteomes" id="UP001233172">
    <property type="component" value="Unassembled WGS sequence"/>
</dbReference>